<feature type="domain" description="GAT" evidence="6">
    <location>
        <begin position="219"/>
        <end position="307"/>
    </location>
</feature>
<dbReference type="InterPro" id="IPR008942">
    <property type="entry name" value="ENTH_VHS"/>
</dbReference>
<evidence type="ECO:0000256" key="4">
    <source>
        <dbReference type="SAM" id="MobiDB-lite"/>
    </source>
</evidence>
<feature type="region of interest" description="Disordered" evidence="4">
    <location>
        <begin position="190"/>
        <end position="210"/>
    </location>
</feature>
<organism evidence="7 9">
    <name type="scientific">Didymodactylos carnosus</name>
    <dbReference type="NCBI Taxonomy" id="1234261"/>
    <lineage>
        <taxon>Eukaryota</taxon>
        <taxon>Metazoa</taxon>
        <taxon>Spiralia</taxon>
        <taxon>Gnathifera</taxon>
        <taxon>Rotifera</taxon>
        <taxon>Eurotatoria</taxon>
        <taxon>Bdelloidea</taxon>
        <taxon>Philodinida</taxon>
        <taxon>Philodinidae</taxon>
        <taxon>Didymodactylos</taxon>
    </lineage>
</organism>
<evidence type="ECO:0000313" key="8">
    <source>
        <dbReference type="EMBL" id="CAF3564228.1"/>
    </source>
</evidence>
<proteinExistence type="inferred from homology"/>
<dbReference type="GO" id="GO:0015031">
    <property type="term" value="P:protein transport"/>
    <property type="evidence" value="ECO:0007669"/>
    <property type="project" value="UniProtKB-KW"/>
</dbReference>
<dbReference type="PROSITE" id="PS50179">
    <property type="entry name" value="VHS"/>
    <property type="match status" value="1"/>
</dbReference>
<evidence type="ECO:0008006" key="10">
    <source>
        <dbReference type="Google" id="ProtNLM"/>
    </source>
</evidence>
<evidence type="ECO:0000256" key="3">
    <source>
        <dbReference type="ARBA" id="ARBA00022927"/>
    </source>
</evidence>
<dbReference type="GO" id="GO:0035091">
    <property type="term" value="F:phosphatidylinositol binding"/>
    <property type="evidence" value="ECO:0007669"/>
    <property type="project" value="InterPro"/>
</dbReference>
<dbReference type="OrthoDB" id="2018246at2759"/>
<dbReference type="PROSITE" id="PS50909">
    <property type="entry name" value="GAT"/>
    <property type="match status" value="1"/>
</dbReference>
<feature type="compositionally biased region" description="Basic and acidic residues" evidence="4">
    <location>
        <begin position="423"/>
        <end position="442"/>
    </location>
</feature>
<comment type="caution">
    <text evidence="7">The sequence shown here is derived from an EMBL/GenBank/DDBJ whole genome shotgun (WGS) entry which is preliminary data.</text>
</comment>
<keyword evidence="9" id="KW-1185">Reference proteome</keyword>
<keyword evidence="3" id="KW-0653">Protein transport</keyword>
<feature type="region of interest" description="Disordered" evidence="4">
    <location>
        <begin position="403"/>
        <end position="501"/>
    </location>
</feature>
<dbReference type="Gene3D" id="1.20.58.160">
    <property type="match status" value="1"/>
</dbReference>
<dbReference type="InterPro" id="IPR038425">
    <property type="entry name" value="GAT_sf"/>
</dbReference>
<dbReference type="Pfam" id="PF03127">
    <property type="entry name" value="GAT"/>
    <property type="match status" value="1"/>
</dbReference>
<dbReference type="PIRSF" id="PIRSF036948">
    <property type="entry name" value="TOM1"/>
    <property type="match status" value="1"/>
</dbReference>
<sequence length="501" mass="55548">MAGFFRTTAPTPLQQAIEKATDPTSPTEDWGLIMKICDYVNQHEDSAKEAMKTIRKRLQGGASNGWRSISLTLTLLESLTKNCGKQFHQQIASKDFLKELKNVIGPKNNPPLPVQEKVLGMIQTWAMAMRHDPDLKIVDQFYLECKQQGLEFPAAENESTVKNVISPTGTLDRSSQVSRTMNHTGVERQPFLSSPPPHQQQLVPGGQTGGGNIRTLTAEQIAKLRSELDVVQTNVQVFGEMLVTLIPGEENEQDFELLSDLYKTCTQMQARVIDLLSQVAIGDITADLLRYNDELNNTFKNYESYMEQREKVVGPRSHSQHYPNIPSSQATASSNRYPSQTQQQQQLLSKKLPTTSASDDQPALIKFDDEITPGAPHSSTQLATGFQNMRLNQPSDTVPKPFNSTASHSSAHQNAGGIGEPQVPERDIKEIEVWLKTQGDKESDNEEQATESGTTPAFENFLRKRASSIPENTNESHVIHPTPASPKKTVAFNDPNSSSQL</sequence>
<dbReference type="InterPro" id="IPR004152">
    <property type="entry name" value="GAT_dom"/>
</dbReference>
<keyword evidence="2" id="KW-0813">Transport</keyword>
<dbReference type="EMBL" id="CAJNOQ010000274">
    <property type="protein sequence ID" value="CAF0781006.1"/>
    <property type="molecule type" value="Genomic_DNA"/>
</dbReference>
<dbReference type="InterPro" id="IPR014645">
    <property type="entry name" value="TOM1"/>
</dbReference>
<dbReference type="Proteomes" id="UP000663829">
    <property type="component" value="Unassembled WGS sequence"/>
</dbReference>
<evidence type="ECO:0000259" key="6">
    <source>
        <dbReference type="PROSITE" id="PS50909"/>
    </source>
</evidence>
<dbReference type="GO" id="GO:0007165">
    <property type="term" value="P:signal transduction"/>
    <property type="evidence" value="ECO:0007669"/>
    <property type="project" value="TreeGrafter"/>
</dbReference>
<dbReference type="PANTHER" id="PTHR13856">
    <property type="entry name" value="VHS DOMAIN CONTAINING PROTEIN FAMILY"/>
    <property type="match status" value="1"/>
</dbReference>
<evidence type="ECO:0000313" key="9">
    <source>
        <dbReference type="Proteomes" id="UP000663829"/>
    </source>
</evidence>
<accession>A0A813RG85</accession>
<dbReference type="GO" id="GO:0016020">
    <property type="term" value="C:membrane"/>
    <property type="evidence" value="ECO:0007669"/>
    <property type="project" value="TreeGrafter"/>
</dbReference>
<feature type="compositionally biased region" description="Low complexity" evidence="4">
    <location>
        <begin position="338"/>
        <end position="355"/>
    </location>
</feature>
<dbReference type="GO" id="GO:0030276">
    <property type="term" value="F:clathrin binding"/>
    <property type="evidence" value="ECO:0007669"/>
    <property type="project" value="TreeGrafter"/>
</dbReference>
<comment type="similarity">
    <text evidence="1">Belongs to the TOM1 family.</text>
</comment>
<protein>
    <recommendedName>
        <fullName evidence="10">TOM1-like protein 2</fullName>
    </recommendedName>
</protein>
<feature type="region of interest" description="Disordered" evidence="4">
    <location>
        <begin position="1"/>
        <end position="26"/>
    </location>
</feature>
<dbReference type="SUPFAM" id="SSF48464">
    <property type="entry name" value="ENTH/VHS domain"/>
    <property type="match status" value="1"/>
</dbReference>
<dbReference type="GO" id="GO:0043130">
    <property type="term" value="F:ubiquitin binding"/>
    <property type="evidence" value="ECO:0007669"/>
    <property type="project" value="InterPro"/>
</dbReference>
<gene>
    <name evidence="7" type="ORF">GPM918_LOCUS2466</name>
    <name evidence="8" type="ORF">SRO942_LOCUS2466</name>
</gene>
<feature type="region of interest" description="Disordered" evidence="4">
    <location>
        <begin position="310"/>
        <end position="360"/>
    </location>
</feature>
<feature type="domain" description="VHS" evidence="5">
    <location>
        <begin position="20"/>
        <end position="153"/>
    </location>
</feature>
<dbReference type="EMBL" id="CAJOBC010000274">
    <property type="protein sequence ID" value="CAF3564228.1"/>
    <property type="molecule type" value="Genomic_DNA"/>
</dbReference>
<evidence type="ECO:0000259" key="5">
    <source>
        <dbReference type="PROSITE" id="PS50179"/>
    </source>
</evidence>
<dbReference type="SUPFAM" id="SSF89009">
    <property type="entry name" value="GAT-like domain"/>
    <property type="match status" value="1"/>
</dbReference>
<evidence type="ECO:0000256" key="2">
    <source>
        <dbReference type="ARBA" id="ARBA00022448"/>
    </source>
</evidence>
<evidence type="ECO:0000313" key="7">
    <source>
        <dbReference type="EMBL" id="CAF0781006.1"/>
    </source>
</evidence>
<dbReference type="PANTHER" id="PTHR13856:SF137">
    <property type="entry name" value="GH05942P"/>
    <property type="match status" value="1"/>
</dbReference>
<name>A0A813RG85_9BILA</name>
<dbReference type="InterPro" id="IPR002014">
    <property type="entry name" value="VHS_dom"/>
</dbReference>
<reference evidence="7" key="1">
    <citation type="submission" date="2021-02" db="EMBL/GenBank/DDBJ databases">
        <authorList>
            <person name="Nowell W R."/>
        </authorList>
    </citation>
    <scope>NUCLEOTIDE SEQUENCE</scope>
</reference>
<dbReference type="GO" id="GO:0005768">
    <property type="term" value="C:endosome"/>
    <property type="evidence" value="ECO:0007669"/>
    <property type="project" value="TreeGrafter"/>
</dbReference>
<dbReference type="Pfam" id="PF00790">
    <property type="entry name" value="VHS"/>
    <property type="match status" value="1"/>
</dbReference>
<dbReference type="CDD" id="cd14233">
    <property type="entry name" value="GAT_TOM1_like"/>
    <property type="match status" value="1"/>
</dbReference>
<feature type="compositionally biased region" description="Polar residues" evidence="4">
    <location>
        <begin position="403"/>
        <end position="413"/>
    </location>
</feature>
<dbReference type="Proteomes" id="UP000681722">
    <property type="component" value="Unassembled WGS sequence"/>
</dbReference>
<dbReference type="AlphaFoldDB" id="A0A813RG85"/>
<evidence type="ECO:0000256" key="1">
    <source>
        <dbReference type="ARBA" id="ARBA00007708"/>
    </source>
</evidence>
<dbReference type="SMART" id="SM00288">
    <property type="entry name" value="VHS"/>
    <property type="match status" value="1"/>
</dbReference>
<dbReference type="Gene3D" id="1.25.40.90">
    <property type="match status" value="1"/>
</dbReference>
<feature type="compositionally biased region" description="Polar residues" evidence="4">
    <location>
        <begin position="320"/>
        <end position="337"/>
    </location>
</feature>